<dbReference type="HOGENOM" id="CLU_2442180_0_0_1"/>
<dbReference type="Proteomes" id="UP000053989">
    <property type="component" value="Unassembled WGS sequence"/>
</dbReference>
<gene>
    <name evidence="1" type="ORF">SCLCIDRAFT_1216287</name>
</gene>
<dbReference type="EMBL" id="KN822056">
    <property type="protein sequence ID" value="KIM60985.1"/>
    <property type="molecule type" value="Genomic_DNA"/>
</dbReference>
<name>A0A0C3DJV3_9AGAM</name>
<accession>A0A0C3DJV3</accession>
<reference evidence="2" key="2">
    <citation type="submission" date="2015-01" db="EMBL/GenBank/DDBJ databases">
        <title>Evolutionary Origins and Diversification of the Mycorrhizal Mutualists.</title>
        <authorList>
            <consortium name="DOE Joint Genome Institute"/>
            <consortium name="Mycorrhizal Genomics Consortium"/>
            <person name="Kohler A."/>
            <person name="Kuo A."/>
            <person name="Nagy L.G."/>
            <person name="Floudas D."/>
            <person name="Copeland A."/>
            <person name="Barry K.W."/>
            <person name="Cichocki N."/>
            <person name="Veneault-Fourrey C."/>
            <person name="LaButti K."/>
            <person name="Lindquist E.A."/>
            <person name="Lipzen A."/>
            <person name="Lundell T."/>
            <person name="Morin E."/>
            <person name="Murat C."/>
            <person name="Riley R."/>
            <person name="Ohm R."/>
            <person name="Sun H."/>
            <person name="Tunlid A."/>
            <person name="Henrissat B."/>
            <person name="Grigoriev I.V."/>
            <person name="Hibbett D.S."/>
            <person name="Martin F."/>
        </authorList>
    </citation>
    <scope>NUCLEOTIDE SEQUENCE [LARGE SCALE GENOMIC DNA]</scope>
    <source>
        <strain evidence="2">Foug A</strain>
    </source>
</reference>
<evidence type="ECO:0000313" key="1">
    <source>
        <dbReference type="EMBL" id="KIM60985.1"/>
    </source>
</evidence>
<dbReference type="InParanoid" id="A0A0C3DJV3"/>
<dbReference type="AlphaFoldDB" id="A0A0C3DJV3"/>
<proteinExistence type="predicted"/>
<organism evidence="1 2">
    <name type="scientific">Scleroderma citrinum Foug A</name>
    <dbReference type="NCBI Taxonomy" id="1036808"/>
    <lineage>
        <taxon>Eukaryota</taxon>
        <taxon>Fungi</taxon>
        <taxon>Dikarya</taxon>
        <taxon>Basidiomycota</taxon>
        <taxon>Agaricomycotina</taxon>
        <taxon>Agaricomycetes</taxon>
        <taxon>Agaricomycetidae</taxon>
        <taxon>Boletales</taxon>
        <taxon>Sclerodermatineae</taxon>
        <taxon>Sclerodermataceae</taxon>
        <taxon>Scleroderma</taxon>
    </lineage>
</organism>
<keyword evidence="2" id="KW-1185">Reference proteome</keyword>
<sequence length="90" mass="10086">MSKVTLTDVPGKIMPWRVHPAFLPLANDDFATKIYDVMSLVHVMWNIHATRYFSTWPIYGGPMAQSQFIAGVGLVKNPKGKVVSASYYIL</sequence>
<evidence type="ECO:0000313" key="2">
    <source>
        <dbReference type="Proteomes" id="UP000053989"/>
    </source>
</evidence>
<protein>
    <submittedName>
        <fullName evidence="1">Uncharacterized protein</fullName>
    </submittedName>
</protein>
<reference evidence="1 2" key="1">
    <citation type="submission" date="2014-04" db="EMBL/GenBank/DDBJ databases">
        <authorList>
            <consortium name="DOE Joint Genome Institute"/>
            <person name="Kuo A."/>
            <person name="Kohler A."/>
            <person name="Nagy L.G."/>
            <person name="Floudas D."/>
            <person name="Copeland A."/>
            <person name="Barry K.W."/>
            <person name="Cichocki N."/>
            <person name="Veneault-Fourrey C."/>
            <person name="LaButti K."/>
            <person name="Lindquist E.A."/>
            <person name="Lipzen A."/>
            <person name="Lundell T."/>
            <person name="Morin E."/>
            <person name="Murat C."/>
            <person name="Sun H."/>
            <person name="Tunlid A."/>
            <person name="Henrissat B."/>
            <person name="Grigoriev I.V."/>
            <person name="Hibbett D.S."/>
            <person name="Martin F."/>
            <person name="Nordberg H.P."/>
            <person name="Cantor M.N."/>
            <person name="Hua S.X."/>
        </authorList>
    </citation>
    <scope>NUCLEOTIDE SEQUENCE [LARGE SCALE GENOMIC DNA]</scope>
    <source>
        <strain evidence="1 2">Foug A</strain>
    </source>
</reference>